<accession>A0AA35WSQ3</accession>
<comment type="similarity">
    <text evidence="2">Belongs to the NRAMP family.</text>
</comment>
<feature type="transmembrane region" description="Helical" evidence="7">
    <location>
        <begin position="26"/>
        <end position="47"/>
    </location>
</feature>
<dbReference type="GO" id="GO:0010008">
    <property type="term" value="C:endosome membrane"/>
    <property type="evidence" value="ECO:0007669"/>
    <property type="project" value="TreeGrafter"/>
</dbReference>
<organism evidence="8 9">
    <name type="scientific">Geodia barretti</name>
    <name type="common">Barrett's horny sponge</name>
    <dbReference type="NCBI Taxonomy" id="519541"/>
    <lineage>
        <taxon>Eukaryota</taxon>
        <taxon>Metazoa</taxon>
        <taxon>Porifera</taxon>
        <taxon>Demospongiae</taxon>
        <taxon>Heteroscleromorpha</taxon>
        <taxon>Tetractinellida</taxon>
        <taxon>Astrophorina</taxon>
        <taxon>Geodiidae</taxon>
        <taxon>Geodia</taxon>
    </lineage>
</organism>
<dbReference type="GO" id="GO:0005384">
    <property type="term" value="F:manganese ion transmembrane transporter activity"/>
    <property type="evidence" value="ECO:0007669"/>
    <property type="project" value="TreeGrafter"/>
</dbReference>
<dbReference type="AlphaFoldDB" id="A0AA35WSQ3"/>
<dbReference type="Pfam" id="PF01566">
    <property type="entry name" value="Nramp"/>
    <property type="match status" value="1"/>
</dbReference>
<feature type="transmembrane region" description="Helical" evidence="7">
    <location>
        <begin position="85"/>
        <end position="108"/>
    </location>
</feature>
<feature type="transmembrane region" description="Helical" evidence="7">
    <location>
        <begin position="120"/>
        <end position="143"/>
    </location>
</feature>
<evidence type="ECO:0000256" key="2">
    <source>
        <dbReference type="ARBA" id="ARBA00006670"/>
    </source>
</evidence>
<dbReference type="GO" id="GO:0015086">
    <property type="term" value="F:cadmium ion transmembrane transporter activity"/>
    <property type="evidence" value="ECO:0007669"/>
    <property type="project" value="TreeGrafter"/>
</dbReference>
<dbReference type="PRINTS" id="PR00447">
    <property type="entry name" value="NATRESASSCMP"/>
</dbReference>
<sequence length="166" mass="19003">MTGTYAGQFVMEGFLNLHWARWKRVLLTRSVAMVPCVIIAIVAVNSLDYLDEYINVEQSMLLPFSLIPLLHATSSKTVMGDFKNSIPGAIVVWIIAIVVVVVNVYFIISTVVFPGKWWQHTFASLGVLIYLCIVLLYAFYPLLDLLWKKYKSRCFKSRVLHLQMNK</sequence>
<evidence type="ECO:0000256" key="4">
    <source>
        <dbReference type="ARBA" id="ARBA00022692"/>
    </source>
</evidence>
<gene>
    <name evidence="8" type="ORF">GBAR_LOCUS17839</name>
</gene>
<dbReference type="PANTHER" id="PTHR11706:SF33">
    <property type="entry name" value="NATURAL RESISTANCE-ASSOCIATED MACROPHAGE PROTEIN 2"/>
    <property type="match status" value="1"/>
</dbReference>
<keyword evidence="3" id="KW-0813">Transport</keyword>
<name>A0AA35WSQ3_GEOBA</name>
<comment type="caution">
    <text evidence="8">The sequence shown here is derived from an EMBL/GenBank/DDBJ whole genome shotgun (WGS) entry which is preliminary data.</text>
</comment>
<evidence type="ECO:0000256" key="6">
    <source>
        <dbReference type="ARBA" id="ARBA00023136"/>
    </source>
</evidence>
<keyword evidence="4 7" id="KW-0812">Transmembrane</keyword>
<dbReference type="PANTHER" id="PTHR11706">
    <property type="entry name" value="SOLUTE CARRIER PROTEIN FAMILY 11 MEMBER"/>
    <property type="match status" value="1"/>
</dbReference>
<keyword evidence="6 7" id="KW-0472">Membrane</keyword>
<comment type="subcellular location">
    <subcellularLocation>
        <location evidence="1">Membrane</location>
        <topology evidence="1">Multi-pass membrane protein</topology>
    </subcellularLocation>
</comment>
<keyword evidence="5 7" id="KW-1133">Transmembrane helix</keyword>
<evidence type="ECO:0000256" key="7">
    <source>
        <dbReference type="SAM" id="Phobius"/>
    </source>
</evidence>
<proteinExistence type="inferred from homology"/>
<evidence type="ECO:0000313" key="8">
    <source>
        <dbReference type="EMBL" id="CAI8031434.1"/>
    </source>
</evidence>
<evidence type="ECO:0000256" key="5">
    <source>
        <dbReference type="ARBA" id="ARBA00022989"/>
    </source>
</evidence>
<dbReference type="Proteomes" id="UP001174909">
    <property type="component" value="Unassembled WGS sequence"/>
</dbReference>
<dbReference type="EMBL" id="CASHTH010002535">
    <property type="protein sequence ID" value="CAI8031434.1"/>
    <property type="molecule type" value="Genomic_DNA"/>
</dbReference>
<evidence type="ECO:0000256" key="3">
    <source>
        <dbReference type="ARBA" id="ARBA00022448"/>
    </source>
</evidence>
<protein>
    <submittedName>
        <fullName evidence="8">Natural resistance-associated macrophage protein 2</fullName>
    </submittedName>
</protein>
<reference evidence="8" key="1">
    <citation type="submission" date="2023-03" db="EMBL/GenBank/DDBJ databases">
        <authorList>
            <person name="Steffen K."/>
            <person name="Cardenas P."/>
        </authorList>
    </citation>
    <scope>NUCLEOTIDE SEQUENCE</scope>
</reference>
<keyword evidence="9" id="KW-1185">Reference proteome</keyword>
<dbReference type="GO" id="GO:0005886">
    <property type="term" value="C:plasma membrane"/>
    <property type="evidence" value="ECO:0007669"/>
    <property type="project" value="TreeGrafter"/>
</dbReference>
<evidence type="ECO:0000313" key="9">
    <source>
        <dbReference type="Proteomes" id="UP001174909"/>
    </source>
</evidence>
<dbReference type="InterPro" id="IPR001046">
    <property type="entry name" value="NRAMP_fam"/>
</dbReference>
<evidence type="ECO:0000256" key="1">
    <source>
        <dbReference type="ARBA" id="ARBA00004141"/>
    </source>
</evidence>
<dbReference type="GO" id="GO:0005381">
    <property type="term" value="F:iron ion transmembrane transporter activity"/>
    <property type="evidence" value="ECO:0007669"/>
    <property type="project" value="TreeGrafter"/>
</dbReference>